<organism evidence="2 3">
    <name type="scientific">Hemibagrus guttatus</name>
    <dbReference type="NCBI Taxonomy" id="175788"/>
    <lineage>
        <taxon>Eukaryota</taxon>
        <taxon>Metazoa</taxon>
        <taxon>Chordata</taxon>
        <taxon>Craniata</taxon>
        <taxon>Vertebrata</taxon>
        <taxon>Euteleostomi</taxon>
        <taxon>Actinopterygii</taxon>
        <taxon>Neopterygii</taxon>
        <taxon>Teleostei</taxon>
        <taxon>Ostariophysi</taxon>
        <taxon>Siluriformes</taxon>
        <taxon>Bagridae</taxon>
        <taxon>Hemibagrus</taxon>
    </lineage>
</organism>
<keyword evidence="3" id="KW-1185">Reference proteome</keyword>
<dbReference type="SUPFAM" id="SSF57586">
    <property type="entry name" value="TNF receptor-like"/>
    <property type="match status" value="1"/>
</dbReference>
<dbReference type="Proteomes" id="UP001274896">
    <property type="component" value="Unassembled WGS sequence"/>
</dbReference>
<proteinExistence type="predicted"/>
<keyword evidence="1" id="KW-0732">Signal</keyword>
<comment type="caution">
    <text evidence="2">The sequence shown here is derived from an EMBL/GenBank/DDBJ whole genome shotgun (WGS) entry which is preliminary data.</text>
</comment>
<dbReference type="AlphaFoldDB" id="A0AAE0VCU1"/>
<reference evidence="2" key="1">
    <citation type="submission" date="2023-06" db="EMBL/GenBank/DDBJ databases">
        <title>Male Hemibagrus guttatus genome.</title>
        <authorList>
            <person name="Bian C."/>
        </authorList>
    </citation>
    <scope>NUCLEOTIDE SEQUENCE</scope>
    <source>
        <strain evidence="2">Male_cb2023</strain>
        <tissue evidence="2">Muscle</tissue>
    </source>
</reference>
<dbReference type="Gene3D" id="2.10.50.10">
    <property type="entry name" value="Tumor Necrosis Factor Receptor, subunit A, domain 2"/>
    <property type="match status" value="1"/>
</dbReference>
<name>A0AAE0VCU1_9TELE</name>
<feature type="signal peptide" evidence="1">
    <location>
        <begin position="1"/>
        <end position="24"/>
    </location>
</feature>
<evidence type="ECO:0000256" key="1">
    <source>
        <dbReference type="SAM" id="SignalP"/>
    </source>
</evidence>
<evidence type="ECO:0000313" key="2">
    <source>
        <dbReference type="EMBL" id="KAK3557103.1"/>
    </source>
</evidence>
<accession>A0AAE0VCU1</accession>
<feature type="chain" id="PRO_5041979766" description="TNFR-Cys domain-containing protein" evidence="1">
    <location>
        <begin position="25"/>
        <end position="115"/>
    </location>
</feature>
<evidence type="ECO:0000313" key="3">
    <source>
        <dbReference type="Proteomes" id="UP001274896"/>
    </source>
</evidence>
<protein>
    <recommendedName>
        <fullName evidence="4">TNFR-Cys domain-containing protein</fullName>
    </recommendedName>
</protein>
<gene>
    <name evidence="2" type="ORF">QTP70_024657</name>
</gene>
<sequence>MLCQSSYFIWSFMSLLTLYQVHVASEITCQPGERVTRSKTSCEPCPTNQYNPKASKSTECRNCEPCGLGFLAVFLLLILILKLFRCPEEKIGIVRQGSECGKPVEESGEKFIPTV</sequence>
<dbReference type="EMBL" id="JAUCMX010000001">
    <property type="protein sequence ID" value="KAK3557103.1"/>
    <property type="molecule type" value="Genomic_DNA"/>
</dbReference>
<evidence type="ECO:0008006" key="4">
    <source>
        <dbReference type="Google" id="ProtNLM"/>
    </source>
</evidence>